<dbReference type="Gene3D" id="2.120.10.90">
    <property type="entry name" value="DNA gyrase/topoisomerase IV, subunit A, C-terminal"/>
    <property type="match status" value="1"/>
</dbReference>
<comment type="catalytic activity">
    <reaction evidence="1 7">
        <text>ATP-dependent breakage, passage and rejoining of double-stranded DNA.</text>
        <dbReference type="EC" id="5.6.2.2"/>
    </reaction>
</comment>
<dbReference type="Gene3D" id="3.90.199.10">
    <property type="entry name" value="Topoisomerase II, domain 5"/>
    <property type="match status" value="1"/>
</dbReference>
<dbReference type="GO" id="GO:0005524">
    <property type="term" value="F:ATP binding"/>
    <property type="evidence" value="ECO:0007669"/>
    <property type="project" value="InterPro"/>
</dbReference>
<dbReference type="InterPro" id="IPR035516">
    <property type="entry name" value="Gyrase/topoIV_suA_C"/>
</dbReference>
<dbReference type="Gene3D" id="1.10.268.10">
    <property type="entry name" value="Topoisomerase, domain 3"/>
    <property type="match status" value="1"/>
</dbReference>
<keyword evidence="5 7" id="KW-0238">DNA-binding</keyword>
<name>A0A317Y0I8_MAIZE</name>
<evidence type="ECO:0000256" key="8">
    <source>
        <dbReference type="SAM" id="MobiDB-lite"/>
    </source>
</evidence>
<sequence>MAFSAALRLPLPRLRGPSTSIFGAAAAAPAAALRLLASSSLNPSSFSSRPVRSLRSRRRNRGEDGHAAAASGAGGGECSGGGAAVKERILPVELHKEATEAYMSYAMSVLFGRALPDVRDGLKPVHRRILYAMHEMGLASRRPFRKCARVVGEVLGKYHPHGDTAVYESLVRMAQDFSMRYPLVQGHGNFGSVDADPPAAMRYTECRLDSLAEAMFLTDLELNTVYLFTHFSDVDFVPNFDNSQKEPSLLPSRVPSLLLNGSSGIAVGMATNIPPHNLGELVDVLSVIIQNPEATLQELLEHMPGPDFPTGGTILGNQGILEAYKSGRGRIVVRGKTEIETIDEKSKRTAIIVKEIPYQTNKATLAQKIAELVEDKVLEGISDIRDESDRTGMRVVIELKRSADPAIVLNNLYRHTALQSSFSCNMVAILDGQPKLMGLKEILQAFLDFRCSVIERRTRYKLSQALERKHIVEGIVIGLDNLDAVIQIIRKTPNHTVATGALVKEFNLSEKQTEALLDITLKKLTSLERKIFVDEAKTLSEEISNLNELLSSKKLIFQLIQQESSDLKNKFSTPRRSLIDDSVNSEVDDIDITPNEEMLLKILSKKGYAKRMNPNTFSLQHRGTIGKSVGKMRMNDSTSDFIVCQTHDHVLYFSDKGIVYSARAYKIPECTRTATGTPLVQLLSLSDGERITSIIPVSEFGEDQCLVMLTVNGYIKKVPLNAFSSIRSTGIISIQLVPGDKLKWVHRCGSNDLVALASQKGRVIVNSCDKLRALGRNTRGVCTMKLKEGDKMAAMDIIPATVHKMHERYNSR</sequence>
<dbReference type="InterPro" id="IPR013758">
    <property type="entry name" value="Topo_IIA_A/C_ab"/>
</dbReference>
<evidence type="ECO:0000256" key="6">
    <source>
        <dbReference type="ARBA" id="ARBA00023235"/>
    </source>
</evidence>
<dbReference type="PANTHER" id="PTHR43493">
    <property type="entry name" value="DNA GYRASE/TOPOISOMERASE SUBUNIT A"/>
    <property type="match status" value="1"/>
</dbReference>
<dbReference type="SUPFAM" id="SSF101904">
    <property type="entry name" value="GyrA/ParC C-terminal domain-like"/>
    <property type="match status" value="1"/>
</dbReference>
<dbReference type="FunFam" id="3.90.199.10:FF:000001">
    <property type="entry name" value="DNA gyrase subunit A"/>
    <property type="match status" value="1"/>
</dbReference>
<evidence type="ECO:0000256" key="2">
    <source>
        <dbReference type="ARBA" id="ARBA00008263"/>
    </source>
</evidence>
<evidence type="ECO:0000313" key="10">
    <source>
        <dbReference type="EMBL" id="PWZ52160.1"/>
    </source>
</evidence>
<evidence type="ECO:0000256" key="1">
    <source>
        <dbReference type="ARBA" id="ARBA00000185"/>
    </source>
</evidence>
<dbReference type="PROSITE" id="PS52040">
    <property type="entry name" value="TOPO_IIA"/>
    <property type="match status" value="1"/>
</dbReference>
<dbReference type="GO" id="GO:0003918">
    <property type="term" value="F:DNA topoisomerase type II (double strand cut, ATP-hydrolyzing) activity"/>
    <property type="evidence" value="ECO:0007669"/>
    <property type="project" value="UniProtKB-EC"/>
</dbReference>
<dbReference type="InterPro" id="IPR006691">
    <property type="entry name" value="GyrA/parC_rep"/>
</dbReference>
<dbReference type="GO" id="GO:0003677">
    <property type="term" value="F:DNA binding"/>
    <property type="evidence" value="ECO:0007669"/>
    <property type="project" value="UniProtKB-UniRule"/>
</dbReference>
<dbReference type="NCBIfam" id="NF004043">
    <property type="entry name" value="PRK05560.1"/>
    <property type="match status" value="1"/>
</dbReference>
<dbReference type="Pfam" id="PF03989">
    <property type="entry name" value="DNA_gyraseA_C"/>
    <property type="match status" value="4"/>
</dbReference>
<dbReference type="AlphaFoldDB" id="A0A317Y0I8"/>
<dbReference type="InterPro" id="IPR002205">
    <property type="entry name" value="Topo_IIA_dom_A"/>
</dbReference>
<proteinExistence type="inferred from homology"/>
<dbReference type="NCBIfam" id="NF004044">
    <property type="entry name" value="PRK05561.1"/>
    <property type="match status" value="1"/>
</dbReference>
<dbReference type="PANTHER" id="PTHR43493:SF5">
    <property type="entry name" value="DNA GYRASE SUBUNIT A, CHLOROPLASTIC_MITOCHONDRIAL"/>
    <property type="match status" value="1"/>
</dbReference>
<dbReference type="InterPro" id="IPR013757">
    <property type="entry name" value="Topo_IIA_A_a_sf"/>
</dbReference>
<evidence type="ECO:0000256" key="5">
    <source>
        <dbReference type="ARBA" id="ARBA00023125"/>
    </source>
</evidence>
<accession>A0A317Y0I8</accession>
<evidence type="ECO:0000256" key="3">
    <source>
        <dbReference type="ARBA" id="ARBA00012895"/>
    </source>
</evidence>
<keyword evidence="4 7" id="KW-0799">Topoisomerase</keyword>
<dbReference type="Pfam" id="PF00521">
    <property type="entry name" value="DNA_topoisoIV"/>
    <property type="match status" value="1"/>
</dbReference>
<dbReference type="ExpressionAtlas" id="A0A317Y0I8">
    <property type="expression patterns" value="baseline and differential"/>
</dbReference>
<feature type="domain" description="Topo IIA-type catalytic" evidence="9">
    <location>
        <begin position="115"/>
        <end position="592"/>
    </location>
</feature>
<feature type="active site" description="O-(5'-phospho-DNA)-tyrosine intermediate" evidence="7">
    <location>
        <position position="203"/>
    </location>
</feature>
<gene>
    <name evidence="10" type="primary">GYRA_2</name>
    <name evidence="10" type="ORF">Zm00014a_018873</name>
</gene>
<dbReference type="CDD" id="cd00187">
    <property type="entry name" value="TOP4c"/>
    <property type="match status" value="1"/>
</dbReference>
<keyword evidence="6 7" id="KW-0413">Isomerase</keyword>
<evidence type="ECO:0000256" key="7">
    <source>
        <dbReference type="PROSITE-ProRule" id="PRU01384"/>
    </source>
</evidence>
<dbReference type="GO" id="GO:0006265">
    <property type="term" value="P:DNA topological change"/>
    <property type="evidence" value="ECO:0007669"/>
    <property type="project" value="UniProtKB-UniRule"/>
</dbReference>
<organism evidence="10">
    <name type="scientific">Zea mays</name>
    <name type="common">Maize</name>
    <dbReference type="NCBI Taxonomy" id="4577"/>
    <lineage>
        <taxon>Eukaryota</taxon>
        <taxon>Viridiplantae</taxon>
        <taxon>Streptophyta</taxon>
        <taxon>Embryophyta</taxon>
        <taxon>Tracheophyta</taxon>
        <taxon>Spermatophyta</taxon>
        <taxon>Magnoliopsida</taxon>
        <taxon>Liliopsida</taxon>
        <taxon>Poales</taxon>
        <taxon>Poaceae</taxon>
        <taxon>PACMAD clade</taxon>
        <taxon>Panicoideae</taxon>
        <taxon>Andropogonodae</taxon>
        <taxon>Andropogoneae</taxon>
        <taxon>Tripsacinae</taxon>
        <taxon>Zea</taxon>
    </lineage>
</organism>
<dbReference type="FunFam" id="3.30.1360.40:FF:000002">
    <property type="entry name" value="DNA gyrase subunit A"/>
    <property type="match status" value="1"/>
</dbReference>
<protein>
    <recommendedName>
        <fullName evidence="3">DNA topoisomerase (ATP-hydrolyzing)</fullName>
        <ecNumber evidence="3">5.6.2.2</ecNumber>
    </recommendedName>
</protein>
<dbReference type="FunFam" id="1.10.268.10:FF:000001">
    <property type="entry name" value="DNA gyrase subunit A"/>
    <property type="match status" value="1"/>
</dbReference>
<dbReference type="SMART" id="SM00434">
    <property type="entry name" value="TOP4c"/>
    <property type="match status" value="1"/>
</dbReference>
<dbReference type="InterPro" id="IPR013760">
    <property type="entry name" value="Topo_IIA-like_dom_sf"/>
</dbReference>
<feature type="compositionally biased region" description="Low complexity" evidence="8">
    <location>
        <begin position="42"/>
        <end position="51"/>
    </location>
</feature>
<feature type="region of interest" description="Disordered" evidence="8">
    <location>
        <begin position="42"/>
        <end position="79"/>
    </location>
</feature>
<reference evidence="10" key="1">
    <citation type="journal article" date="2018" name="Nat. Genet.">
        <title>Extensive intraspecific gene order and gene structural variations between Mo17 and other maize genomes.</title>
        <authorList>
            <person name="Sun S."/>
            <person name="Zhou Y."/>
            <person name="Chen J."/>
            <person name="Shi J."/>
            <person name="Zhao H."/>
            <person name="Zhao H."/>
            <person name="Song W."/>
            <person name="Zhang M."/>
            <person name="Cui Y."/>
            <person name="Dong X."/>
            <person name="Liu H."/>
            <person name="Ma X."/>
            <person name="Jiao Y."/>
            <person name="Wang B."/>
            <person name="Wei X."/>
            <person name="Stein J.C."/>
            <person name="Glaubitz J.C."/>
            <person name="Lu F."/>
            <person name="Yu G."/>
            <person name="Liang C."/>
            <person name="Fengler K."/>
            <person name="Li B."/>
            <person name="Rafalski A."/>
            <person name="Schnable P.S."/>
            <person name="Ware D.H."/>
            <person name="Buckler E.S."/>
            <person name="Lai J."/>
        </authorList>
    </citation>
    <scope>NUCLEOTIDE SEQUENCE [LARGE SCALE GENOMIC DNA]</scope>
    <source>
        <tissue evidence="10">Seedling</tissue>
    </source>
</reference>
<dbReference type="SUPFAM" id="SSF56719">
    <property type="entry name" value="Type II DNA topoisomerase"/>
    <property type="match status" value="1"/>
</dbReference>
<evidence type="ECO:0000256" key="4">
    <source>
        <dbReference type="ARBA" id="ARBA00023029"/>
    </source>
</evidence>
<dbReference type="EC" id="5.6.2.2" evidence="3"/>
<evidence type="ECO:0000259" key="9">
    <source>
        <dbReference type="PROSITE" id="PS52040"/>
    </source>
</evidence>
<comment type="similarity">
    <text evidence="2">Belongs to the type II topoisomerase GyrA/ParC subunit family.</text>
</comment>
<dbReference type="NCBIfam" id="TIGR01063">
    <property type="entry name" value="gyrA"/>
    <property type="match status" value="1"/>
</dbReference>
<dbReference type="Proteomes" id="UP000251960">
    <property type="component" value="Chromosome 1"/>
</dbReference>
<dbReference type="InterPro" id="IPR050220">
    <property type="entry name" value="Type_II_DNA_Topoisomerases"/>
</dbReference>
<comment type="caution">
    <text evidence="10">The sequence shown here is derived from an EMBL/GenBank/DDBJ whole genome shotgun (WGS) entry which is preliminary data.</text>
</comment>
<dbReference type="EMBL" id="NCVQ01000001">
    <property type="protein sequence ID" value="PWZ52160.1"/>
    <property type="molecule type" value="Genomic_DNA"/>
</dbReference>
<dbReference type="Gene3D" id="3.30.1360.40">
    <property type="match status" value="1"/>
</dbReference>